<proteinExistence type="predicted"/>
<dbReference type="InterPro" id="IPR000210">
    <property type="entry name" value="BTB/POZ_dom"/>
</dbReference>
<dbReference type="OrthoDB" id="298084at2759"/>
<feature type="domain" description="TLDc" evidence="2">
    <location>
        <begin position="256"/>
        <end position="464"/>
    </location>
</feature>
<dbReference type="InterPro" id="IPR051481">
    <property type="entry name" value="BTB-POZ/Galectin-3-binding"/>
</dbReference>
<dbReference type="SMART" id="SM00875">
    <property type="entry name" value="BACK"/>
    <property type="match status" value="1"/>
</dbReference>
<keyword evidence="5" id="KW-1185">Reference proteome</keyword>
<dbReference type="PANTHER" id="PTHR24410:SF23">
    <property type="entry name" value="BTB DOMAIN-CONTAINING PROTEIN-RELATED"/>
    <property type="match status" value="1"/>
</dbReference>
<dbReference type="AlphaFoldDB" id="A0A2Z6S2Y5"/>
<dbReference type="EMBL" id="BLAL01000058">
    <property type="protein sequence ID" value="GES81760.1"/>
    <property type="molecule type" value="Genomic_DNA"/>
</dbReference>
<evidence type="ECO:0000313" key="5">
    <source>
        <dbReference type="Proteomes" id="UP000247702"/>
    </source>
</evidence>
<dbReference type="Pfam" id="PF00651">
    <property type="entry name" value="BTB"/>
    <property type="match status" value="1"/>
</dbReference>
<dbReference type="EMBL" id="BEXD01002557">
    <property type="protein sequence ID" value="GBB98676.1"/>
    <property type="molecule type" value="Genomic_DNA"/>
</dbReference>
<dbReference type="Pfam" id="PF07534">
    <property type="entry name" value="TLD"/>
    <property type="match status" value="1"/>
</dbReference>
<reference evidence="3 5" key="1">
    <citation type="submission" date="2017-11" db="EMBL/GenBank/DDBJ databases">
        <title>The genome of Rhizophagus clarus HR1 reveals common genetic basis of auxotrophy among arbuscular mycorrhizal fungi.</title>
        <authorList>
            <person name="Kobayashi Y."/>
        </authorList>
    </citation>
    <scope>NUCLEOTIDE SEQUENCE [LARGE SCALE GENOMIC DNA]</scope>
    <source>
        <strain evidence="3 5">HR1</strain>
    </source>
</reference>
<feature type="domain" description="BTB" evidence="1">
    <location>
        <begin position="1"/>
        <end position="53"/>
    </location>
</feature>
<evidence type="ECO:0000259" key="1">
    <source>
        <dbReference type="PROSITE" id="PS50097"/>
    </source>
</evidence>
<dbReference type="PROSITE" id="PS50097">
    <property type="entry name" value="BTB"/>
    <property type="match status" value="1"/>
</dbReference>
<dbReference type="Pfam" id="PF07707">
    <property type="entry name" value="BACK"/>
    <property type="match status" value="1"/>
</dbReference>
<accession>A0A2Z6S2Y5</accession>
<dbReference type="SUPFAM" id="SSF54695">
    <property type="entry name" value="POZ domain"/>
    <property type="match status" value="1"/>
</dbReference>
<dbReference type="InterPro" id="IPR011333">
    <property type="entry name" value="SKP1/BTB/POZ_sf"/>
</dbReference>
<dbReference type="Proteomes" id="UP000247702">
    <property type="component" value="Unassembled WGS sequence"/>
</dbReference>
<protein>
    <recommendedName>
        <fullName evidence="6">BTB domain-containing protein</fullName>
    </recommendedName>
</protein>
<name>A0A2Z6S2Y5_9GLOM</name>
<evidence type="ECO:0008006" key="6">
    <source>
        <dbReference type="Google" id="ProtNLM"/>
    </source>
</evidence>
<reference evidence="4" key="2">
    <citation type="submission" date="2019-10" db="EMBL/GenBank/DDBJ databases">
        <title>Conservation and host-specific expression of non-tandemly repeated heterogenous ribosome RNA gene in arbuscular mycorrhizal fungi.</title>
        <authorList>
            <person name="Maeda T."/>
            <person name="Kobayashi Y."/>
            <person name="Nakagawa T."/>
            <person name="Ezawa T."/>
            <person name="Yamaguchi K."/>
            <person name="Bino T."/>
            <person name="Nishimoto Y."/>
            <person name="Shigenobu S."/>
            <person name="Kawaguchi M."/>
        </authorList>
    </citation>
    <scope>NUCLEOTIDE SEQUENCE</scope>
    <source>
        <strain evidence="4">HR1</strain>
    </source>
</reference>
<dbReference type="InterPro" id="IPR006571">
    <property type="entry name" value="TLDc_dom"/>
</dbReference>
<evidence type="ECO:0000313" key="3">
    <source>
        <dbReference type="EMBL" id="GBB98676.1"/>
    </source>
</evidence>
<dbReference type="Proteomes" id="UP000615446">
    <property type="component" value="Unassembled WGS sequence"/>
</dbReference>
<gene>
    <name evidence="4" type="ORF">RCL2_000900100</name>
    <name evidence="3" type="ORF">RclHR1_00330003</name>
</gene>
<evidence type="ECO:0000259" key="2">
    <source>
        <dbReference type="PROSITE" id="PS51886"/>
    </source>
</evidence>
<dbReference type="PANTHER" id="PTHR24410">
    <property type="entry name" value="HL07962P-RELATED"/>
    <property type="match status" value="1"/>
</dbReference>
<evidence type="ECO:0000313" key="4">
    <source>
        <dbReference type="EMBL" id="GES81760.1"/>
    </source>
</evidence>
<dbReference type="STRING" id="94130.A0A2Z6S2Y5"/>
<dbReference type="InterPro" id="IPR011705">
    <property type="entry name" value="BACK"/>
</dbReference>
<sequence length="466" mass="54847">MLRARSSYFKSALSPEWITKKDDMIMFNKPNITPTVFDMILRYIYTGELNLGKYSGENVLRLLITSDELILEELFEHVQDYLIKKRTTWIQENFVLVLHTVSRLTSCKKLHDYCLESICEDPRPFFTSKNFPLLDKEILYGLLKRDDMLIDEVVVWECLIKWGIEQTPGLGNIDNAIRIQWNKSNYEALKKTLNQFIPLIRFVEISPSEYFDKVRPYKAIIPNHIYEEVEEFYFKGTLPKTTTLPPRVGKFRIDSIIIKPKLISIITNWINKRNAKASLNKDDLNYKFNLIYRGDRDGINNNSFKNKCELEEFILVLVKCQDSRKIFGGYTPVGFCEDYNDTEMPYTPYNYRNLRNRFSGISSYMPNLSSYGSSYDNHFIYSQDSFIFSFEGNDDDQNMKICRVTSYDNAIYNNYPNIYGFCFGDEDLCMQDNNLYVSDSGYYENNFNCNDAYVIEEIEAFKVEKQ</sequence>
<dbReference type="Gene3D" id="3.30.710.10">
    <property type="entry name" value="Potassium Channel Kv1.1, Chain A"/>
    <property type="match status" value="1"/>
</dbReference>
<comment type="caution">
    <text evidence="3">The sequence shown here is derived from an EMBL/GenBank/DDBJ whole genome shotgun (WGS) entry which is preliminary data.</text>
</comment>
<dbReference type="Gene3D" id="1.25.40.420">
    <property type="match status" value="1"/>
</dbReference>
<dbReference type="CDD" id="cd18186">
    <property type="entry name" value="BTB_POZ_ZBTB_KLHL-like"/>
    <property type="match status" value="1"/>
</dbReference>
<dbReference type="PROSITE" id="PS51886">
    <property type="entry name" value="TLDC"/>
    <property type="match status" value="1"/>
</dbReference>
<organism evidence="3 5">
    <name type="scientific">Rhizophagus clarus</name>
    <dbReference type="NCBI Taxonomy" id="94130"/>
    <lineage>
        <taxon>Eukaryota</taxon>
        <taxon>Fungi</taxon>
        <taxon>Fungi incertae sedis</taxon>
        <taxon>Mucoromycota</taxon>
        <taxon>Glomeromycotina</taxon>
        <taxon>Glomeromycetes</taxon>
        <taxon>Glomerales</taxon>
        <taxon>Glomeraceae</taxon>
        <taxon>Rhizophagus</taxon>
    </lineage>
</organism>